<dbReference type="PANTHER" id="PTHR31637">
    <property type="entry name" value="2,3-BISPHOSPHOGLYCERATE-INDEPENDENT PHOSPHOGLYCERATE MUTASE"/>
    <property type="match status" value="1"/>
</dbReference>
<feature type="binding site" evidence="10 12">
    <location>
        <position position="193"/>
    </location>
    <ligand>
        <name>substrate</name>
    </ligand>
</feature>
<dbReference type="Gene3D" id="3.40.720.10">
    <property type="entry name" value="Alkaline Phosphatase, subunit A"/>
    <property type="match status" value="1"/>
</dbReference>
<name>A0A426QJG3_9GAMM</name>
<feature type="binding site" evidence="10 13">
    <location>
        <position position="404"/>
    </location>
    <ligand>
        <name>Mn(2+)</name>
        <dbReference type="ChEBI" id="CHEBI:29035"/>
        <label>1</label>
    </ligand>
</feature>
<proteinExistence type="inferred from homology"/>
<evidence type="ECO:0000256" key="10">
    <source>
        <dbReference type="HAMAP-Rule" id="MF_01038"/>
    </source>
</evidence>
<dbReference type="InterPro" id="IPR005995">
    <property type="entry name" value="Pgm_bpd_ind"/>
</dbReference>
<feature type="binding site" evidence="10 13">
    <location>
        <position position="464"/>
    </location>
    <ligand>
        <name>Mn(2+)</name>
        <dbReference type="ChEBI" id="CHEBI:29035"/>
        <label>1</label>
    </ligand>
</feature>
<evidence type="ECO:0000313" key="17">
    <source>
        <dbReference type="Proteomes" id="UP000287798"/>
    </source>
</evidence>
<evidence type="ECO:0000256" key="3">
    <source>
        <dbReference type="ARBA" id="ARBA00008819"/>
    </source>
</evidence>
<feature type="binding site" evidence="10 13">
    <location>
        <position position="445"/>
    </location>
    <ligand>
        <name>Mn(2+)</name>
        <dbReference type="ChEBI" id="CHEBI:29035"/>
        <label>2</label>
    </ligand>
</feature>
<evidence type="ECO:0000256" key="5">
    <source>
        <dbReference type="ARBA" id="ARBA00022723"/>
    </source>
</evidence>
<dbReference type="InterPro" id="IPR011258">
    <property type="entry name" value="BPG-indep_PGM_N"/>
</dbReference>
<feature type="binding site" evidence="10 12">
    <location>
        <position position="337"/>
    </location>
    <ligand>
        <name>substrate</name>
    </ligand>
</feature>
<feature type="binding site" evidence="10 13">
    <location>
        <position position="446"/>
    </location>
    <ligand>
        <name>Mn(2+)</name>
        <dbReference type="ChEBI" id="CHEBI:29035"/>
        <label>2</label>
    </ligand>
</feature>
<dbReference type="GO" id="GO:0006007">
    <property type="term" value="P:glucose catabolic process"/>
    <property type="evidence" value="ECO:0007669"/>
    <property type="project" value="InterPro"/>
</dbReference>
<feature type="binding site" evidence="10 13">
    <location>
        <position position="14"/>
    </location>
    <ligand>
        <name>Mn(2+)</name>
        <dbReference type="ChEBI" id="CHEBI:29035"/>
        <label>2</label>
    </ligand>
</feature>
<feature type="domain" description="Metalloenzyme" evidence="14">
    <location>
        <begin position="6"/>
        <end position="500"/>
    </location>
</feature>
<dbReference type="PANTHER" id="PTHR31637:SF0">
    <property type="entry name" value="2,3-BISPHOSPHOGLYCERATE-INDEPENDENT PHOSPHOGLYCERATE MUTASE"/>
    <property type="match status" value="1"/>
</dbReference>
<dbReference type="HAMAP" id="MF_01038">
    <property type="entry name" value="GpmI"/>
    <property type="match status" value="1"/>
</dbReference>
<dbReference type="AlphaFoldDB" id="A0A426QJG3"/>
<comment type="subunit">
    <text evidence="10">Monomer.</text>
</comment>
<accession>A0A426QJG3</accession>
<feature type="binding site" evidence="10 12">
    <location>
        <position position="125"/>
    </location>
    <ligand>
        <name>substrate</name>
    </ligand>
</feature>
<dbReference type="Pfam" id="PF01676">
    <property type="entry name" value="Metalloenzyme"/>
    <property type="match status" value="1"/>
</dbReference>
<dbReference type="GO" id="GO:0005829">
    <property type="term" value="C:cytosol"/>
    <property type="evidence" value="ECO:0007669"/>
    <property type="project" value="TreeGrafter"/>
</dbReference>
<evidence type="ECO:0000256" key="12">
    <source>
        <dbReference type="PIRSR" id="PIRSR001492-2"/>
    </source>
</evidence>
<evidence type="ECO:0000256" key="4">
    <source>
        <dbReference type="ARBA" id="ARBA00012026"/>
    </source>
</evidence>
<keyword evidence="17" id="KW-1185">Reference proteome</keyword>
<dbReference type="PIRSF" id="PIRSF001492">
    <property type="entry name" value="IPGAM"/>
    <property type="match status" value="1"/>
</dbReference>
<evidence type="ECO:0000256" key="11">
    <source>
        <dbReference type="PIRSR" id="PIRSR001492-1"/>
    </source>
</evidence>
<evidence type="ECO:0000256" key="9">
    <source>
        <dbReference type="ARBA" id="ARBA00071648"/>
    </source>
</evidence>
<comment type="pathway">
    <text evidence="2 10">Carbohydrate degradation; glycolysis; pyruvate from D-glyceraldehyde 3-phosphate: step 3/5.</text>
</comment>
<dbReference type="GO" id="GO:0006096">
    <property type="term" value="P:glycolytic process"/>
    <property type="evidence" value="ECO:0007669"/>
    <property type="project" value="UniProtKB-UniRule"/>
</dbReference>
<protein>
    <recommendedName>
        <fullName evidence="9 10">2,3-bisphosphoglycerate-independent phosphoglycerate mutase</fullName>
        <shortName evidence="10">BPG-independent PGAM</shortName>
        <shortName evidence="10">Phosphoglyceromutase</shortName>
        <shortName evidence="10">iPGM</shortName>
        <ecNumber evidence="4 10">5.4.2.12</ecNumber>
    </recommendedName>
</protein>
<dbReference type="InterPro" id="IPR036646">
    <property type="entry name" value="PGAM_B_sf"/>
</dbReference>
<reference evidence="16 17" key="1">
    <citation type="journal article" date="2010" name="Int. J. Syst. Evol. Microbiol.">
        <title>Thiohalobacter thiocyanaticus gen. nov., sp. nov., a moderately halophilic, sulfur-oxidizing gammaproteobacterium from hypersaline lakes, that utilizes thiocyanate.</title>
        <authorList>
            <person name="Sorokin D.Y."/>
            <person name="Kovaleva O.L."/>
            <person name="Tourova T.P."/>
            <person name="Muyzer G."/>
        </authorList>
    </citation>
    <scope>NUCLEOTIDE SEQUENCE [LARGE SCALE GENOMIC DNA]</scope>
    <source>
        <strain evidence="16 17">Hrh1</strain>
    </source>
</reference>
<dbReference type="InterPro" id="IPR017850">
    <property type="entry name" value="Alkaline_phosphatase_core_sf"/>
</dbReference>
<keyword evidence="6 10" id="KW-0324">Glycolysis</keyword>
<comment type="function">
    <text evidence="10">Catalyzes the interconversion of 2-phosphoglycerate and 3-phosphoglycerate.</text>
</comment>
<evidence type="ECO:0000256" key="13">
    <source>
        <dbReference type="PIRSR" id="PIRSR001492-3"/>
    </source>
</evidence>
<evidence type="ECO:0000259" key="14">
    <source>
        <dbReference type="Pfam" id="PF01676"/>
    </source>
</evidence>
<comment type="caution">
    <text evidence="16">The sequence shown here is derived from an EMBL/GenBank/DDBJ whole genome shotgun (WGS) entry which is preliminary data.</text>
</comment>
<sequence length="527" mass="57868">MPAAPKPLVLLILDGWGYREETDSNAIANANTPVWNHLWNDYPHTLIRTSGAAVGLPGDQMGNSEVGHLNLGAGRVVYQEFTRVSRAIKTGSFYTNQTLTDAVDQAIASDRAVHILGLLSPGGVHSHECHIHAMAELAVQRGAKKVYMHAFLDGRDTPPRSAADSIVKMEEKFREFGGGRFASIIGRYYAMDRDHRWPRIQAAYDLITQGKAEFQATDATAGLQMAYDRDEGDEFVQATAIVPEGEAPVRVEDGDVIVFMNYRSDRARQITRPFIEPDFDGFEREVVPELGSFVSLTEYNSEFDIPVAFPPERLENVLGAYLSRLGMHQLRLAETEKYAHVTFFFNGGVEEPYEGEDRILVPSPMVATYDLQPEMSASEVTDRLVEAIQGKKYDVIICNYANPDMVGHTGNYAAAVKAIEALDKCLGRVYQSLREVSGEMLITADHGNAEQMQGEGTGQAHTAHTTNLVPFVYVGRGATLAATGSLCDVAPTLLYLLGLEQPMEMTGTSLAELVEGETPASMARREA</sequence>
<dbReference type="EMBL" id="QZMU01000001">
    <property type="protein sequence ID" value="RRQ21899.1"/>
    <property type="molecule type" value="Genomic_DNA"/>
</dbReference>
<gene>
    <name evidence="10" type="primary">gpmI</name>
    <name evidence="16" type="ORF">D6C00_08025</name>
</gene>
<feature type="binding site" evidence="10 13">
    <location>
        <position position="64"/>
    </location>
    <ligand>
        <name>Mn(2+)</name>
        <dbReference type="ChEBI" id="CHEBI:29035"/>
        <label>2</label>
    </ligand>
</feature>
<keyword evidence="8 10" id="KW-0413">Isomerase</keyword>
<evidence type="ECO:0000256" key="6">
    <source>
        <dbReference type="ARBA" id="ARBA00023152"/>
    </source>
</evidence>
<dbReference type="FunFam" id="3.40.1450.10:FF:000001">
    <property type="entry name" value="2,3-bisphosphoglycerate-independent phosphoglycerate mutase"/>
    <property type="match status" value="1"/>
</dbReference>
<dbReference type="Proteomes" id="UP000287798">
    <property type="component" value="Unassembled WGS sequence"/>
</dbReference>
<evidence type="ECO:0000256" key="8">
    <source>
        <dbReference type="ARBA" id="ARBA00023235"/>
    </source>
</evidence>
<comment type="catalytic activity">
    <reaction evidence="1 10">
        <text>(2R)-2-phosphoglycerate = (2R)-3-phosphoglycerate</text>
        <dbReference type="Rhea" id="RHEA:15901"/>
        <dbReference type="ChEBI" id="CHEBI:58272"/>
        <dbReference type="ChEBI" id="CHEBI:58289"/>
        <dbReference type="EC" id="5.4.2.12"/>
    </reaction>
</comment>
<dbReference type="RefSeq" id="WP_125181239.1">
    <property type="nucleotide sequence ID" value="NZ_QZMU01000001.1"/>
</dbReference>
<feature type="binding site" evidence="10 12">
    <location>
        <position position="187"/>
    </location>
    <ligand>
        <name>substrate</name>
    </ligand>
</feature>
<evidence type="ECO:0000313" key="16">
    <source>
        <dbReference type="EMBL" id="RRQ21899.1"/>
    </source>
</evidence>
<keyword evidence="7 10" id="KW-0464">Manganese</keyword>
<dbReference type="UniPathway" id="UPA00109">
    <property type="reaction ID" value="UER00186"/>
</dbReference>
<dbReference type="OrthoDB" id="9800863at2"/>
<dbReference type="Pfam" id="PF06415">
    <property type="entry name" value="iPGM_N"/>
    <property type="match status" value="1"/>
</dbReference>
<feature type="active site" description="Phosphoserine intermediate" evidence="10 11">
    <location>
        <position position="64"/>
    </location>
</feature>
<comment type="similarity">
    <text evidence="3 10">Belongs to the BPG-independent phosphoglycerate mutase family.</text>
</comment>
<dbReference type="EC" id="5.4.2.12" evidence="4 10"/>
<feature type="domain" description="BPG-independent PGAM N-terminal" evidence="15">
    <location>
        <begin position="84"/>
        <end position="300"/>
    </location>
</feature>
<evidence type="ECO:0000259" key="15">
    <source>
        <dbReference type="Pfam" id="PF06415"/>
    </source>
</evidence>
<feature type="binding site" evidence="10 12">
    <location>
        <begin position="155"/>
        <end position="156"/>
    </location>
    <ligand>
        <name>substrate</name>
    </ligand>
</feature>
<dbReference type="GO" id="GO:0030145">
    <property type="term" value="F:manganese ion binding"/>
    <property type="evidence" value="ECO:0007669"/>
    <property type="project" value="UniProtKB-UniRule"/>
</dbReference>
<feature type="binding site" evidence="10 13">
    <location>
        <position position="408"/>
    </location>
    <ligand>
        <name>Mn(2+)</name>
        <dbReference type="ChEBI" id="CHEBI:29035"/>
        <label>1</label>
    </ligand>
</feature>
<dbReference type="CDD" id="cd16010">
    <property type="entry name" value="iPGM"/>
    <property type="match status" value="1"/>
</dbReference>
<evidence type="ECO:0000256" key="1">
    <source>
        <dbReference type="ARBA" id="ARBA00000370"/>
    </source>
</evidence>
<evidence type="ECO:0000256" key="2">
    <source>
        <dbReference type="ARBA" id="ARBA00004798"/>
    </source>
</evidence>
<dbReference type="SUPFAM" id="SSF53649">
    <property type="entry name" value="Alkaline phosphatase-like"/>
    <property type="match status" value="1"/>
</dbReference>
<keyword evidence="5 10" id="KW-0479">Metal-binding</keyword>
<comment type="cofactor">
    <cofactor evidence="10">
        <name>Mn(2+)</name>
        <dbReference type="ChEBI" id="CHEBI:29035"/>
    </cofactor>
    <text evidence="10">Binds 2 manganese ions per subunit.</text>
</comment>
<dbReference type="SUPFAM" id="SSF64158">
    <property type="entry name" value="2,3-Bisphosphoglycerate-independent phosphoglycerate mutase, substrate-binding domain"/>
    <property type="match status" value="1"/>
</dbReference>
<dbReference type="NCBIfam" id="TIGR01307">
    <property type="entry name" value="pgm_bpd_ind"/>
    <property type="match status" value="1"/>
</dbReference>
<feature type="binding site" evidence="10 12">
    <location>
        <begin position="263"/>
        <end position="266"/>
    </location>
    <ligand>
        <name>substrate</name>
    </ligand>
</feature>
<dbReference type="FunFam" id="3.40.720.10:FF:000001">
    <property type="entry name" value="2,3-bisphosphoglycerate-independent phosphoglycerate mutase"/>
    <property type="match status" value="1"/>
</dbReference>
<evidence type="ECO:0000256" key="7">
    <source>
        <dbReference type="ARBA" id="ARBA00023211"/>
    </source>
</evidence>
<organism evidence="16 17">
    <name type="scientific">Thiohalobacter thiocyanaticus</name>
    <dbReference type="NCBI Taxonomy" id="585455"/>
    <lineage>
        <taxon>Bacteria</taxon>
        <taxon>Pseudomonadati</taxon>
        <taxon>Pseudomonadota</taxon>
        <taxon>Gammaproteobacteria</taxon>
        <taxon>Thiohalobacterales</taxon>
        <taxon>Thiohalobacteraceae</taxon>
        <taxon>Thiohalobacter</taxon>
    </lineage>
</organism>
<dbReference type="InterPro" id="IPR006124">
    <property type="entry name" value="Metalloenzyme"/>
</dbReference>
<dbReference type="GO" id="GO:0004619">
    <property type="term" value="F:phosphoglycerate mutase activity"/>
    <property type="evidence" value="ECO:0007669"/>
    <property type="project" value="UniProtKB-UniRule"/>
</dbReference>
<dbReference type="Gene3D" id="3.40.1450.10">
    <property type="entry name" value="BPG-independent phosphoglycerate mutase, domain B"/>
    <property type="match status" value="1"/>
</dbReference>